<protein>
    <recommendedName>
        <fullName evidence="1">TfoX C-terminal domain-containing protein</fullName>
    </recommendedName>
</protein>
<reference evidence="2" key="1">
    <citation type="submission" date="2016-04" db="EMBL/GenBank/DDBJ databases">
        <authorList>
            <person name="Evans L.H."/>
            <person name="Alamgir A."/>
            <person name="Owens N."/>
            <person name="Weber N.D."/>
            <person name="Virtaneva K."/>
            <person name="Barbian K."/>
            <person name="Babar A."/>
            <person name="Rosenke K."/>
        </authorList>
    </citation>
    <scope>NUCLEOTIDE SEQUENCE</scope>
    <source>
        <strain evidence="2">86</strain>
    </source>
</reference>
<dbReference type="Pfam" id="PF04994">
    <property type="entry name" value="TfoX_C"/>
    <property type="match status" value="1"/>
</dbReference>
<feature type="domain" description="TfoX C-terminal" evidence="1">
    <location>
        <begin position="54"/>
        <end position="105"/>
    </location>
</feature>
<name>A0A212JT15_9PROT</name>
<proteinExistence type="predicted"/>
<gene>
    <name evidence="2" type="ORF">KL86APRO_11615</name>
</gene>
<evidence type="ECO:0000259" key="1">
    <source>
        <dbReference type="Pfam" id="PF04994"/>
    </source>
</evidence>
<accession>A0A212JT15</accession>
<organism evidence="2">
    <name type="scientific">uncultured Alphaproteobacteria bacterium</name>
    <dbReference type="NCBI Taxonomy" id="91750"/>
    <lineage>
        <taxon>Bacteria</taxon>
        <taxon>Pseudomonadati</taxon>
        <taxon>Pseudomonadota</taxon>
        <taxon>Alphaproteobacteria</taxon>
        <taxon>environmental samples</taxon>
    </lineage>
</organism>
<dbReference type="AlphaFoldDB" id="A0A212JT15"/>
<sequence>MGTSKKDSDQLLSINGAIFFQGGPTRIGSPMALLPLRAASLLNHPRYTTSLCAAGSIGSEDTLLRPGAVEAYHQLKFRFGWHVTLMALYAMEAALRGCGWRSLEPVVRDDPRKAAPRP</sequence>
<dbReference type="Gene3D" id="1.10.150.20">
    <property type="entry name" value="5' to 3' exonuclease, C-terminal subdomain"/>
    <property type="match status" value="1"/>
</dbReference>
<evidence type="ECO:0000313" key="2">
    <source>
        <dbReference type="EMBL" id="SBW02590.1"/>
    </source>
</evidence>
<dbReference type="EMBL" id="FLUO01000001">
    <property type="protein sequence ID" value="SBW02590.1"/>
    <property type="molecule type" value="Genomic_DNA"/>
</dbReference>
<dbReference type="InterPro" id="IPR007077">
    <property type="entry name" value="TfoX_C"/>
</dbReference>